<reference evidence="1" key="2">
    <citation type="journal article" date="2015" name="Data Brief">
        <title>Shoot transcriptome of the giant reed, Arundo donax.</title>
        <authorList>
            <person name="Barrero R.A."/>
            <person name="Guerrero F.D."/>
            <person name="Moolhuijzen P."/>
            <person name="Goolsby J.A."/>
            <person name="Tidwell J."/>
            <person name="Bellgard S.E."/>
            <person name="Bellgard M.I."/>
        </authorList>
    </citation>
    <scope>NUCLEOTIDE SEQUENCE</scope>
    <source>
        <tissue evidence="1">Shoot tissue taken approximately 20 cm above the soil surface</tissue>
    </source>
</reference>
<proteinExistence type="predicted"/>
<dbReference type="EMBL" id="GBRH01255095">
    <property type="protein sequence ID" value="JAD42800.1"/>
    <property type="molecule type" value="Transcribed_RNA"/>
</dbReference>
<accession>A0A0A9A1B8</accession>
<reference evidence="1" key="1">
    <citation type="submission" date="2014-09" db="EMBL/GenBank/DDBJ databases">
        <authorList>
            <person name="Magalhaes I.L.F."/>
            <person name="Oliveira U."/>
            <person name="Santos F.R."/>
            <person name="Vidigal T.H.D.A."/>
            <person name="Brescovit A.D."/>
            <person name="Santos A.J."/>
        </authorList>
    </citation>
    <scope>NUCLEOTIDE SEQUENCE</scope>
    <source>
        <tissue evidence="1">Shoot tissue taken approximately 20 cm above the soil surface</tissue>
    </source>
</reference>
<dbReference type="AlphaFoldDB" id="A0A0A9A1B8"/>
<protein>
    <submittedName>
        <fullName evidence="1">Uncharacterized protein</fullName>
    </submittedName>
</protein>
<sequence>MIRIQRRVVHDDFRPDVASRGYLRPIRPRNPVAVVKYTAAAAALHWEQNHSSRTAVQEAPPLPQLTVNVFLLSPRPHRRHFCKVVTGRSVPILP</sequence>
<name>A0A0A9A1B8_ARUDO</name>
<evidence type="ECO:0000313" key="1">
    <source>
        <dbReference type="EMBL" id="JAD42800.1"/>
    </source>
</evidence>
<organism evidence="1">
    <name type="scientific">Arundo donax</name>
    <name type="common">Giant reed</name>
    <name type="synonym">Donax arundinaceus</name>
    <dbReference type="NCBI Taxonomy" id="35708"/>
    <lineage>
        <taxon>Eukaryota</taxon>
        <taxon>Viridiplantae</taxon>
        <taxon>Streptophyta</taxon>
        <taxon>Embryophyta</taxon>
        <taxon>Tracheophyta</taxon>
        <taxon>Spermatophyta</taxon>
        <taxon>Magnoliopsida</taxon>
        <taxon>Liliopsida</taxon>
        <taxon>Poales</taxon>
        <taxon>Poaceae</taxon>
        <taxon>PACMAD clade</taxon>
        <taxon>Arundinoideae</taxon>
        <taxon>Arundineae</taxon>
        <taxon>Arundo</taxon>
    </lineage>
</organism>